<dbReference type="PANTHER" id="PTHR44591:SF3">
    <property type="entry name" value="RESPONSE REGULATORY DOMAIN-CONTAINING PROTEIN"/>
    <property type="match status" value="1"/>
</dbReference>
<feature type="domain" description="Response regulatory" evidence="3">
    <location>
        <begin position="24"/>
        <end position="139"/>
    </location>
</feature>
<gene>
    <name evidence="4" type="ORF">HCU73_03645</name>
</gene>
<dbReference type="Gene3D" id="3.40.50.2300">
    <property type="match status" value="1"/>
</dbReference>
<dbReference type="InterPro" id="IPR050595">
    <property type="entry name" value="Bact_response_regulator"/>
</dbReference>
<accession>A0A7X6GYV3</accession>
<dbReference type="SUPFAM" id="SSF52172">
    <property type="entry name" value="CheY-like"/>
    <property type="match status" value="1"/>
</dbReference>
<evidence type="ECO:0000313" key="5">
    <source>
        <dbReference type="Proteomes" id="UP000526408"/>
    </source>
</evidence>
<evidence type="ECO:0000259" key="3">
    <source>
        <dbReference type="PROSITE" id="PS50110"/>
    </source>
</evidence>
<dbReference type="AlphaFoldDB" id="A0A7X6GYV3"/>
<sequence length="235" mass="25439">MDDTITEMDLRPRPTADRPLLGLTVLVVEDSRFASEAMRLLCLRSGARIRRADCIQSAERHLNVYRPSVAIVDLGLPDGSGLDLIARMHAMRPRVPILLGTSGAEREAAEQEARAAGADGFLPKPVESLAVFQDAILRRLPADLRPKAPRPADTGPVEPDVIALREDLAHAMDLLALDEPPAGYLRRFLLGVARGAHDAGLEDEAGRIGSGIESGERRALRASLSRRIQALPLAM</sequence>
<proteinExistence type="predicted"/>
<dbReference type="EMBL" id="JAAZQQ010000001">
    <property type="protein sequence ID" value="NKX43672.1"/>
    <property type="molecule type" value="Genomic_DNA"/>
</dbReference>
<dbReference type="SMART" id="SM00448">
    <property type="entry name" value="REC"/>
    <property type="match status" value="1"/>
</dbReference>
<dbReference type="GO" id="GO:0000160">
    <property type="term" value="P:phosphorelay signal transduction system"/>
    <property type="evidence" value="ECO:0007669"/>
    <property type="project" value="InterPro"/>
</dbReference>
<dbReference type="PANTHER" id="PTHR44591">
    <property type="entry name" value="STRESS RESPONSE REGULATOR PROTEIN 1"/>
    <property type="match status" value="1"/>
</dbReference>
<dbReference type="RefSeq" id="WP_168622024.1">
    <property type="nucleotide sequence ID" value="NZ_JAAZQQ010000001.1"/>
</dbReference>
<comment type="caution">
    <text evidence="4">The sequence shown here is derived from an EMBL/GenBank/DDBJ whole genome shotgun (WGS) entry which is preliminary data.</text>
</comment>
<keyword evidence="1 2" id="KW-0597">Phosphoprotein</keyword>
<dbReference type="CDD" id="cd00156">
    <property type="entry name" value="REC"/>
    <property type="match status" value="1"/>
</dbReference>
<dbReference type="Pfam" id="PF00072">
    <property type="entry name" value="Response_reg"/>
    <property type="match status" value="1"/>
</dbReference>
<dbReference type="PROSITE" id="PS50110">
    <property type="entry name" value="RESPONSE_REGULATORY"/>
    <property type="match status" value="1"/>
</dbReference>
<dbReference type="InterPro" id="IPR001789">
    <property type="entry name" value="Sig_transdc_resp-reg_receiver"/>
</dbReference>
<name>A0A7X6GYV3_9RHOB</name>
<organism evidence="4 5">
    <name type="scientific">Roseicyclus persicicus</name>
    <dbReference type="NCBI Taxonomy" id="2650661"/>
    <lineage>
        <taxon>Bacteria</taxon>
        <taxon>Pseudomonadati</taxon>
        <taxon>Pseudomonadota</taxon>
        <taxon>Alphaproteobacteria</taxon>
        <taxon>Rhodobacterales</taxon>
        <taxon>Roseobacteraceae</taxon>
        <taxon>Roseicyclus</taxon>
    </lineage>
</organism>
<dbReference type="Proteomes" id="UP000526408">
    <property type="component" value="Unassembled WGS sequence"/>
</dbReference>
<reference evidence="4 5" key="1">
    <citation type="submission" date="2020-04" db="EMBL/GenBank/DDBJ databases">
        <authorList>
            <person name="Yoon J."/>
        </authorList>
    </citation>
    <scope>NUCLEOTIDE SEQUENCE [LARGE SCALE GENOMIC DNA]</scope>
    <source>
        <strain evidence="4 5">KMU-115</strain>
    </source>
</reference>
<feature type="modified residue" description="4-aspartylphosphate" evidence="2">
    <location>
        <position position="73"/>
    </location>
</feature>
<keyword evidence="5" id="KW-1185">Reference proteome</keyword>
<evidence type="ECO:0000256" key="2">
    <source>
        <dbReference type="PROSITE-ProRule" id="PRU00169"/>
    </source>
</evidence>
<protein>
    <submittedName>
        <fullName evidence="4">Response regulator</fullName>
    </submittedName>
</protein>
<evidence type="ECO:0000313" key="4">
    <source>
        <dbReference type="EMBL" id="NKX43672.1"/>
    </source>
</evidence>
<dbReference type="InterPro" id="IPR011006">
    <property type="entry name" value="CheY-like_superfamily"/>
</dbReference>
<evidence type="ECO:0000256" key="1">
    <source>
        <dbReference type="ARBA" id="ARBA00022553"/>
    </source>
</evidence>